<comment type="caution">
    <text evidence="1">The sequence shown here is derived from an EMBL/GenBank/DDBJ whole genome shotgun (WGS) entry which is preliminary data.</text>
</comment>
<sequence>MAHSGFPPLVDTTARLNGARFGLGDPEDVNLPTIDTVAFQSQERAEAARQSQEALELTGDVRAVNFTYLDHLPLTI</sequence>
<proteinExistence type="predicted"/>
<dbReference type="EMBL" id="CAAALY010263258">
    <property type="protein sequence ID" value="VEL39992.1"/>
    <property type="molecule type" value="Genomic_DNA"/>
</dbReference>
<dbReference type="Proteomes" id="UP000784294">
    <property type="component" value="Unassembled WGS sequence"/>
</dbReference>
<gene>
    <name evidence="1" type="ORF">PXEA_LOCUS33432</name>
</gene>
<organism evidence="1 2">
    <name type="scientific">Protopolystoma xenopodis</name>
    <dbReference type="NCBI Taxonomy" id="117903"/>
    <lineage>
        <taxon>Eukaryota</taxon>
        <taxon>Metazoa</taxon>
        <taxon>Spiralia</taxon>
        <taxon>Lophotrochozoa</taxon>
        <taxon>Platyhelminthes</taxon>
        <taxon>Monogenea</taxon>
        <taxon>Polyopisthocotylea</taxon>
        <taxon>Polystomatidea</taxon>
        <taxon>Polystomatidae</taxon>
        <taxon>Protopolystoma</taxon>
    </lineage>
</organism>
<keyword evidence="2" id="KW-1185">Reference proteome</keyword>
<evidence type="ECO:0000313" key="2">
    <source>
        <dbReference type="Proteomes" id="UP000784294"/>
    </source>
</evidence>
<accession>A0A3S5CUY2</accession>
<name>A0A3S5CUY2_9PLAT</name>
<dbReference type="AlphaFoldDB" id="A0A3S5CUY2"/>
<protein>
    <submittedName>
        <fullName evidence="1">Uncharacterized protein</fullName>
    </submittedName>
</protein>
<reference evidence="1" key="1">
    <citation type="submission" date="2018-11" db="EMBL/GenBank/DDBJ databases">
        <authorList>
            <consortium name="Pathogen Informatics"/>
        </authorList>
    </citation>
    <scope>NUCLEOTIDE SEQUENCE</scope>
</reference>
<evidence type="ECO:0000313" key="1">
    <source>
        <dbReference type="EMBL" id="VEL39992.1"/>
    </source>
</evidence>